<name>A0A9Y4K5E9_9TELE</name>
<keyword evidence="3" id="KW-1185">Reference proteome</keyword>
<feature type="chain" id="PRO_5041310885" evidence="2">
    <location>
        <begin position="22"/>
        <end position="222"/>
    </location>
</feature>
<evidence type="ECO:0000256" key="2">
    <source>
        <dbReference type="SAM" id="SignalP"/>
    </source>
</evidence>
<dbReference type="Proteomes" id="UP000694891">
    <property type="component" value="Unplaced"/>
</dbReference>
<feature type="region of interest" description="Disordered" evidence="1">
    <location>
        <begin position="51"/>
        <end position="71"/>
    </location>
</feature>
<protein>
    <submittedName>
        <fullName evidence="4">Uncharacterized protein LOC103363520</fullName>
    </submittedName>
</protein>
<evidence type="ECO:0000313" key="4">
    <source>
        <dbReference type="RefSeq" id="XP_008288550.1"/>
    </source>
</evidence>
<accession>A0A9Y4K5E9</accession>
<dbReference type="AlphaFoldDB" id="A0A9Y4K5E9"/>
<dbReference type="GeneID" id="103363520"/>
<proteinExistence type="predicted"/>
<evidence type="ECO:0000313" key="3">
    <source>
        <dbReference type="Proteomes" id="UP000694891"/>
    </source>
</evidence>
<evidence type="ECO:0000256" key="1">
    <source>
        <dbReference type="SAM" id="MobiDB-lite"/>
    </source>
</evidence>
<organism evidence="3 4">
    <name type="scientific">Stegastes partitus</name>
    <name type="common">bicolor damselfish</name>
    <dbReference type="NCBI Taxonomy" id="144197"/>
    <lineage>
        <taxon>Eukaryota</taxon>
        <taxon>Metazoa</taxon>
        <taxon>Chordata</taxon>
        <taxon>Craniata</taxon>
        <taxon>Vertebrata</taxon>
        <taxon>Euteleostomi</taxon>
        <taxon>Actinopterygii</taxon>
        <taxon>Neopterygii</taxon>
        <taxon>Teleostei</taxon>
        <taxon>Neoteleostei</taxon>
        <taxon>Acanthomorphata</taxon>
        <taxon>Ovalentaria</taxon>
        <taxon>Pomacentridae</taxon>
        <taxon>Stegastes</taxon>
    </lineage>
</organism>
<sequence>MWRCWMNFIVAWVSMATPTLCQSGDGDWGSGSDTYSTVMATNDTLQAVGDEPARVKNSHSWAPSPSPPPVLHYEPRPDQCSVHFSTSAASARRLKAQREELDYLRAIQHANKAVMENLVQYVGAELGDQNYEDIIKENVIGIQEDHKSCHEVVEKAEEDLEKQLEGDGSDSLAGMQKIREESLAFEDMLRAAADIASRLESSSQALHASFTKQLRDIAKIHR</sequence>
<gene>
    <name evidence="4" type="primary">LOC103363520</name>
</gene>
<reference evidence="4" key="1">
    <citation type="submission" date="2025-08" db="UniProtKB">
        <authorList>
            <consortium name="RefSeq"/>
        </authorList>
    </citation>
    <scope>IDENTIFICATION</scope>
</reference>
<dbReference type="RefSeq" id="XP_008288550.1">
    <property type="nucleotide sequence ID" value="XM_008290328.1"/>
</dbReference>
<feature type="signal peptide" evidence="2">
    <location>
        <begin position="1"/>
        <end position="21"/>
    </location>
</feature>
<keyword evidence="2" id="KW-0732">Signal</keyword>